<dbReference type="PANTHER" id="PTHR20898:SF0">
    <property type="entry name" value="DAEDALUS ON 3-RELATED"/>
    <property type="match status" value="1"/>
</dbReference>
<gene>
    <name evidence="2" type="ORF">PVAND_014935</name>
</gene>
<comment type="caution">
    <text evidence="2">The sequence shown here is derived from an EMBL/GenBank/DDBJ whole genome shotgun (WGS) entry which is preliminary data.</text>
</comment>
<reference evidence="2" key="1">
    <citation type="submission" date="2021-03" db="EMBL/GenBank/DDBJ databases">
        <title>Chromosome level genome of the anhydrobiotic midge Polypedilum vanderplanki.</title>
        <authorList>
            <person name="Yoshida Y."/>
            <person name="Kikawada T."/>
            <person name="Gusev O."/>
        </authorList>
    </citation>
    <scope>NUCLEOTIDE SEQUENCE</scope>
    <source>
        <strain evidence="2">NIAS01</strain>
        <tissue evidence="2">Whole body or cell culture</tissue>
    </source>
</reference>
<evidence type="ECO:0000256" key="1">
    <source>
        <dbReference type="SAM" id="SignalP"/>
    </source>
</evidence>
<evidence type="ECO:0000313" key="3">
    <source>
        <dbReference type="Proteomes" id="UP001107558"/>
    </source>
</evidence>
<proteinExistence type="predicted"/>
<dbReference type="PANTHER" id="PTHR20898">
    <property type="entry name" value="DAEDALUS ON 3-RELATED-RELATED"/>
    <property type="match status" value="1"/>
</dbReference>
<keyword evidence="3" id="KW-1185">Reference proteome</keyword>
<protein>
    <recommendedName>
        <fullName evidence="4">Secreted protein</fullName>
    </recommendedName>
</protein>
<dbReference type="Proteomes" id="UP001107558">
    <property type="component" value="Chromosome 4"/>
</dbReference>
<evidence type="ECO:0000313" key="2">
    <source>
        <dbReference type="EMBL" id="KAG5666930.1"/>
    </source>
</evidence>
<dbReference type="EMBL" id="JADBJN010000004">
    <property type="protein sequence ID" value="KAG5666930.1"/>
    <property type="molecule type" value="Genomic_DNA"/>
</dbReference>
<feature type="chain" id="PRO_5039937601" description="Secreted protein" evidence="1">
    <location>
        <begin position="26"/>
        <end position="184"/>
    </location>
</feature>
<keyword evidence="1" id="KW-0732">Signal</keyword>
<organism evidence="2 3">
    <name type="scientific">Polypedilum vanderplanki</name>
    <name type="common">Sleeping chironomid midge</name>
    <dbReference type="NCBI Taxonomy" id="319348"/>
    <lineage>
        <taxon>Eukaryota</taxon>
        <taxon>Metazoa</taxon>
        <taxon>Ecdysozoa</taxon>
        <taxon>Arthropoda</taxon>
        <taxon>Hexapoda</taxon>
        <taxon>Insecta</taxon>
        <taxon>Pterygota</taxon>
        <taxon>Neoptera</taxon>
        <taxon>Endopterygota</taxon>
        <taxon>Diptera</taxon>
        <taxon>Nematocera</taxon>
        <taxon>Chironomoidea</taxon>
        <taxon>Chironomidae</taxon>
        <taxon>Chironominae</taxon>
        <taxon>Polypedilum</taxon>
        <taxon>Polypedilum</taxon>
    </lineage>
</organism>
<evidence type="ECO:0008006" key="4">
    <source>
        <dbReference type="Google" id="ProtNLM"/>
    </source>
</evidence>
<accession>A0A9J6BB62</accession>
<sequence length="184" mass="21426">MKKVKYMTTVLIIIIIIYSSQEATARFKSVKCSSSNQTLGADYKCFIRAYDRKVAKLSVLVTFEKHCYEALFSFVASYKQTTSRYYRTIINNTVDLCAYFGGTKNILIEWIINVIWKELPRSFLHPCPYFGPFPLHNITINLEFFSNFPDGIYLVHLRFFNKNDSNMLTVDTVFEIKGTNLLNF</sequence>
<dbReference type="OrthoDB" id="7727171at2759"/>
<dbReference type="AlphaFoldDB" id="A0A9J6BB62"/>
<name>A0A9J6BB62_POLVA</name>
<feature type="signal peptide" evidence="1">
    <location>
        <begin position="1"/>
        <end position="25"/>
    </location>
</feature>